<reference evidence="2" key="2">
    <citation type="submission" date="2025-08" db="UniProtKB">
        <authorList>
            <consortium name="Ensembl"/>
        </authorList>
    </citation>
    <scope>IDENTIFICATION</scope>
</reference>
<dbReference type="PANTHER" id="PTHR22444:SF1">
    <property type="entry name" value="GLUTAMATE-RICH PROTEIN 1"/>
    <property type="match status" value="1"/>
</dbReference>
<evidence type="ECO:0000313" key="2">
    <source>
        <dbReference type="Ensembl" id="ENSPLOP00000027696.1"/>
    </source>
</evidence>
<reference evidence="2" key="1">
    <citation type="journal article" date="2019" name="bioRxiv">
        <title>Long live the king: chromosome-level assembly of the lion (Panthera leo) using linked-read, Hi-C, and long read data.</title>
        <authorList>
            <person name="Armstrong E.E."/>
            <person name="Taylor R.W."/>
            <person name="Miller D.E."/>
            <person name="Kaelin C."/>
            <person name="Barsh G."/>
            <person name="Hadly E.A."/>
            <person name="Petrov D."/>
        </authorList>
    </citation>
    <scope>NUCLEOTIDE SEQUENCE [LARGE SCALE GENOMIC DNA]</scope>
</reference>
<feature type="compositionally biased region" description="Basic residues" evidence="1">
    <location>
        <begin position="193"/>
        <end position="210"/>
    </location>
</feature>
<proteinExistence type="predicted"/>
<protein>
    <recommendedName>
        <fullName evidence="4">Glutamate-rich protein 1</fullName>
    </recommendedName>
</protein>
<accession>A0A8C8Y5T4</accession>
<sequence length="411" mass="45307">HCIDDHAQSCSKSEREKNHRLSCDHVTSVVTYGLYLFVEKVLRRLFPSVPCGQEKRVLVAPASGNPAERVATTDLRGRSAPTLTGGDSKVPPRRRLYTASLPPEGYVPAPPEPQASPASEDSSGSDDAGKGCPLSDQDFHDQPKRRRARKHKSKKNFKDPNNIHGEQEELEKQQSLLQEKLQPQCTDGPTISRNKKRKLKKKQQIKRKKAAGVITKASGVNFLYQPEQSDSERDVEHQSDGEDGADARGGDGADAREGDGADAREGDGADAHEGDGADARGHCSTDTSEENHKDSNEEGVKSISEKAAGILNFLKSAQEIYFYDGICQDPGSAVLLETTQELFKHLDSHGLSPSDVLLLDHMKSLLLLQDTKGLRRALEMFPERCTLPADHARVLMAFFNYWITHVLPEKQ</sequence>
<dbReference type="GeneTree" id="ENSGT00390000005606"/>
<name>A0A8C8Y5T4_PANLE</name>
<feature type="compositionally biased region" description="Low complexity" evidence="1">
    <location>
        <begin position="115"/>
        <end position="126"/>
    </location>
</feature>
<evidence type="ECO:0000313" key="3">
    <source>
        <dbReference type="Proteomes" id="UP000694399"/>
    </source>
</evidence>
<dbReference type="PANTHER" id="PTHR22444">
    <property type="entry name" value="GLUTAMATE-RICH PROTEIN 1"/>
    <property type="match status" value="1"/>
</dbReference>
<feature type="compositionally biased region" description="Polar residues" evidence="1">
    <location>
        <begin position="183"/>
        <end position="192"/>
    </location>
</feature>
<organism evidence="2 3">
    <name type="scientific">Panthera leo</name>
    <name type="common">Lion</name>
    <dbReference type="NCBI Taxonomy" id="9689"/>
    <lineage>
        <taxon>Eukaryota</taxon>
        <taxon>Metazoa</taxon>
        <taxon>Chordata</taxon>
        <taxon>Craniata</taxon>
        <taxon>Vertebrata</taxon>
        <taxon>Euteleostomi</taxon>
        <taxon>Mammalia</taxon>
        <taxon>Eutheria</taxon>
        <taxon>Laurasiatheria</taxon>
        <taxon>Carnivora</taxon>
        <taxon>Feliformia</taxon>
        <taxon>Felidae</taxon>
        <taxon>Pantherinae</taxon>
        <taxon>Panthera</taxon>
    </lineage>
</organism>
<feature type="region of interest" description="Disordered" evidence="1">
    <location>
        <begin position="68"/>
        <end position="300"/>
    </location>
</feature>
<keyword evidence="3" id="KW-1185">Reference proteome</keyword>
<evidence type="ECO:0000256" key="1">
    <source>
        <dbReference type="SAM" id="MobiDB-lite"/>
    </source>
</evidence>
<dbReference type="InterPro" id="IPR026719">
    <property type="entry name" value="ERICH1"/>
</dbReference>
<dbReference type="Proteomes" id="UP000694399">
    <property type="component" value="Chromosome B2"/>
</dbReference>
<feature type="compositionally biased region" description="Basic and acidic residues" evidence="1">
    <location>
        <begin position="230"/>
        <end position="300"/>
    </location>
</feature>
<feature type="compositionally biased region" description="Basic residues" evidence="1">
    <location>
        <begin position="143"/>
        <end position="155"/>
    </location>
</feature>
<dbReference type="AlphaFoldDB" id="A0A8C8Y5T4"/>
<feature type="compositionally biased region" description="Low complexity" evidence="1">
    <location>
        <begin position="173"/>
        <end position="182"/>
    </location>
</feature>
<reference evidence="2" key="3">
    <citation type="submission" date="2025-09" db="UniProtKB">
        <authorList>
            <consortium name="Ensembl"/>
        </authorList>
    </citation>
    <scope>IDENTIFICATION</scope>
</reference>
<dbReference type="OMA" id="YWITEIL"/>
<dbReference type="Ensembl" id="ENSPLOT00000030595.1">
    <property type="protein sequence ID" value="ENSPLOP00000027696.1"/>
    <property type="gene ID" value="ENSPLOG00000020281.1"/>
</dbReference>
<evidence type="ECO:0008006" key="4">
    <source>
        <dbReference type="Google" id="ProtNLM"/>
    </source>
</evidence>